<feature type="compositionally biased region" description="Basic and acidic residues" evidence="1">
    <location>
        <begin position="649"/>
        <end position="659"/>
    </location>
</feature>
<feature type="region of interest" description="Disordered" evidence="1">
    <location>
        <begin position="262"/>
        <end position="305"/>
    </location>
</feature>
<feature type="region of interest" description="Disordered" evidence="1">
    <location>
        <begin position="630"/>
        <end position="743"/>
    </location>
</feature>
<feature type="region of interest" description="Disordered" evidence="1">
    <location>
        <begin position="178"/>
        <end position="241"/>
    </location>
</feature>
<feature type="region of interest" description="Disordered" evidence="1">
    <location>
        <begin position="1424"/>
        <end position="1457"/>
    </location>
</feature>
<accession>A0A8B7NZT6</accession>
<feature type="region of interest" description="Disordered" evidence="1">
    <location>
        <begin position="50"/>
        <end position="112"/>
    </location>
</feature>
<sequence length="1707" mass="184670">MRAPRSSQQQGDEETCERGVGGDEERSDGCFKFAEQVLRGRQLRLPASFQRASSLPRRIARSVTPQPEAEETEVRATARTDFRSESSEAGFKGGKKRAASTSPSRNEFHRSLTTRIPRQLRSFLPARMMARYSLPPRPTRKAGPVGRTWVKVYDDITYMDDTSQEYYPVVGYSGAPMKVPEANPLPRPPTPPPPSSQRATRRLSPTPSQLSEYDNVPRSQDEICVPDAIEMNPDLSPEARRRDADRELIQRELSLKQVANENKEVVSQERPTARKRENTRFKGRRQRRSGTPVATDRTNGFHDEDSQDVANRTFETIEYINGEAKKPSLVEDEYIVPELKQSPPPRPKRATKNYEGVSNSGQKKIQTPDVETVNEGDACVENAGVQEMEPSRPARGIKIYETIEAPSTGFAIQQNGRRDESMIIAHQAENEPNIAETIKTDKESSGISTTQKEAEPLKPTKPKRGVKLYEDVILQTKEVENLVSCSQLLEANAANEGLGPTNAQPSFEGQILENNLCKTQEPTGEISPDNSRSEPEKQKLNNEHSGVLNDISNSIINACEERPRKPKRGIKLYEDVIPKINNVKVVSEFVAIESKKLVSSQDNIPSKPDRGHKVYSSIILRDKYENVENENECVKQSHETTPSYATVQKSKDSQMKDVVDASPPPIPPKKRARRGVSPSAAFHVIPPRPARHLKPRDRSAEAIRRSKRQKTNVNANDSTDTDPNVPPQKPTRGHSNKGISKSGINVEPIIGKVIIESGKVPEMTIISSDSKNYENIDFVDPRVKFKSRQLPPIPGKTTAVSATVLHNAVPRVNPDSPAVEDLPPESETSVVITAYDESYACNDAGNSDLTSAPRVSANESSVRGGCALVRSDSSLDNMLEKDIDLNLTNIESSFATLDTVLQSLKSYTGPPILSRTQYEPNVSDNTVSKTCSANTANESDYSSTTTDNIQTVVKGSNDDNADISSKGDVKIVEASLRFNGQLGVECSDQCGIPVVCIEKEFIAEDSASLSASEKNECAQALANDEKVASAVLVENCATENELLAELVSIPCLSFEDKDRLTDSAALGNESEPLSLSTEIVKSDLKLSIAAESTAGFDEYVAEAMCTGQSDSVCCQISPLREGARRLSVAAESVLVNFTPEATEDLSYLASSTTGTVIDDDDAPRSKNERKLSIAAEIIASDFDETIDVNEAIPRAHIADNIHVSTHDGGNCILSVAAQSVALESNPETIQELGTAENTESESFNCSSQISAPAVATSCEESSLHGSGRKISVAAETVALEFMLESTQIFGGNSLIAETFNATPRDDSCAIAIASVSVTSGSFANTVVNSSNNNISCVQSQSTDEPTEAPRQISGNTPEKTLASSPEAGIGVGVPVLPDATPYYLSKESNEISNLVETNASDSLGGSQASITDDDSVISVVTKDDLAARDRNGSSPSTDPLNNPAISESAPTHVPATDDSNIAEGVADISNRLKGINNFLDSLVRNFSPEKCDIESLLDGDSTQNLDPDTTSFSRDHDSACPSLPVNVSVAPPVPMTNSDDRMESKEPSELSESHNDFTFVDIALVQSPPEPIYPSDLGIPAALVTTAPSPSIIGASAAHEAVAAVPGGTVSLDICSDQTSLTSLMERISRTDADTTTRDLTRRDLANECIFTTECTDSTERIVEAEQTQQTVPSVFSLLDSGLGLQKDVAGDGGSVLLFIDGEWHRL</sequence>
<feature type="compositionally biased region" description="Polar residues" evidence="1">
    <location>
        <begin position="711"/>
        <end position="722"/>
    </location>
</feature>
<feature type="region of interest" description="Disordered" evidence="1">
    <location>
        <begin position="441"/>
        <end position="461"/>
    </location>
</feature>
<feature type="compositionally biased region" description="Basic and acidic residues" evidence="1">
    <location>
        <begin position="262"/>
        <end position="280"/>
    </location>
</feature>
<feature type="region of interest" description="Disordered" evidence="1">
    <location>
        <begin position="1337"/>
        <end position="1372"/>
    </location>
</feature>
<keyword evidence="2" id="KW-1185">Reference proteome</keyword>
<protein>
    <submittedName>
        <fullName evidence="3">Uncharacterized protein LOC108675758</fullName>
    </submittedName>
</protein>
<feature type="region of interest" description="Disordered" evidence="1">
    <location>
        <begin position="1496"/>
        <end position="1553"/>
    </location>
</feature>
<dbReference type="OrthoDB" id="6381482at2759"/>
<feature type="compositionally biased region" description="Polar residues" evidence="1">
    <location>
        <begin position="639"/>
        <end position="648"/>
    </location>
</feature>
<dbReference type="KEGG" id="hazt:108675758"/>
<feature type="compositionally biased region" description="Polar residues" evidence="1">
    <location>
        <begin position="356"/>
        <end position="365"/>
    </location>
</feature>
<feature type="compositionally biased region" description="Polar residues" evidence="1">
    <location>
        <begin position="1"/>
        <end position="10"/>
    </location>
</feature>
<gene>
    <name evidence="3" type="primary">LOC108675758</name>
</gene>
<dbReference type="Proteomes" id="UP000694843">
    <property type="component" value="Unplaced"/>
</dbReference>
<feature type="compositionally biased region" description="Basic and acidic residues" evidence="1">
    <location>
        <begin position="1538"/>
        <end position="1553"/>
    </location>
</feature>
<organism evidence="2 3">
    <name type="scientific">Hyalella azteca</name>
    <name type="common">Amphipod</name>
    <dbReference type="NCBI Taxonomy" id="294128"/>
    <lineage>
        <taxon>Eukaryota</taxon>
        <taxon>Metazoa</taxon>
        <taxon>Ecdysozoa</taxon>
        <taxon>Arthropoda</taxon>
        <taxon>Crustacea</taxon>
        <taxon>Multicrustacea</taxon>
        <taxon>Malacostraca</taxon>
        <taxon>Eumalacostraca</taxon>
        <taxon>Peracarida</taxon>
        <taxon>Amphipoda</taxon>
        <taxon>Senticaudata</taxon>
        <taxon>Talitrida</taxon>
        <taxon>Talitroidea</taxon>
        <taxon>Hyalellidae</taxon>
        <taxon>Hyalella</taxon>
    </lineage>
</organism>
<feature type="compositionally biased region" description="Polar residues" evidence="1">
    <location>
        <begin position="1432"/>
        <end position="1449"/>
    </location>
</feature>
<dbReference type="RefSeq" id="XP_018019278.1">
    <property type="nucleotide sequence ID" value="XM_018163789.2"/>
</dbReference>
<feature type="region of interest" description="Disordered" evidence="1">
    <location>
        <begin position="520"/>
        <end position="546"/>
    </location>
</feature>
<feature type="region of interest" description="Disordered" evidence="1">
    <location>
        <begin position="1"/>
        <end position="28"/>
    </location>
</feature>
<evidence type="ECO:0000313" key="3">
    <source>
        <dbReference type="RefSeq" id="XP_018019278.1"/>
    </source>
</evidence>
<reference evidence="3" key="1">
    <citation type="submission" date="2025-08" db="UniProtKB">
        <authorList>
            <consortium name="RefSeq"/>
        </authorList>
    </citation>
    <scope>IDENTIFICATION</scope>
    <source>
        <tissue evidence="3">Whole organism</tissue>
    </source>
</reference>
<feature type="compositionally biased region" description="Polar residues" evidence="1">
    <location>
        <begin position="99"/>
        <end position="112"/>
    </location>
</feature>
<evidence type="ECO:0000313" key="2">
    <source>
        <dbReference type="Proteomes" id="UP000694843"/>
    </source>
</evidence>
<name>A0A8B7NZT6_HYAAZ</name>
<feature type="compositionally biased region" description="Basic and acidic residues" evidence="1">
    <location>
        <begin position="16"/>
        <end position="28"/>
    </location>
</feature>
<dbReference type="GeneID" id="108675758"/>
<evidence type="ECO:0000256" key="1">
    <source>
        <dbReference type="SAM" id="MobiDB-lite"/>
    </source>
</evidence>
<feature type="compositionally biased region" description="Pro residues" evidence="1">
    <location>
        <begin position="183"/>
        <end position="195"/>
    </location>
</feature>
<feature type="compositionally biased region" description="Polar residues" evidence="1">
    <location>
        <begin position="1352"/>
        <end position="1363"/>
    </location>
</feature>
<feature type="compositionally biased region" description="Basic and acidic residues" evidence="1">
    <location>
        <begin position="531"/>
        <end position="542"/>
    </location>
</feature>
<feature type="compositionally biased region" description="Polar residues" evidence="1">
    <location>
        <begin position="1500"/>
        <end position="1512"/>
    </location>
</feature>
<feature type="compositionally biased region" description="Polar residues" evidence="1">
    <location>
        <begin position="203"/>
        <end position="212"/>
    </location>
</feature>
<feature type="region of interest" description="Disordered" evidence="1">
    <location>
        <begin position="339"/>
        <end position="373"/>
    </location>
</feature>
<feature type="compositionally biased region" description="Basic and acidic residues" evidence="1">
    <location>
        <begin position="72"/>
        <end position="86"/>
    </location>
</feature>
<proteinExistence type="predicted"/>